<evidence type="ECO:0000259" key="1">
    <source>
        <dbReference type="Pfam" id="PF01712"/>
    </source>
</evidence>
<dbReference type="Gramene" id="OPUNC07G08640.1">
    <property type="protein sequence ID" value="OPUNC07G08640.1"/>
    <property type="gene ID" value="OPUNC07G08640"/>
</dbReference>
<reference evidence="2" key="1">
    <citation type="submission" date="2015-04" db="UniProtKB">
        <authorList>
            <consortium name="EnsemblPlants"/>
        </authorList>
    </citation>
    <scope>IDENTIFICATION</scope>
</reference>
<dbReference type="GO" id="GO:0005737">
    <property type="term" value="C:cytoplasm"/>
    <property type="evidence" value="ECO:0007669"/>
    <property type="project" value="TreeGrafter"/>
</dbReference>
<evidence type="ECO:0000313" key="2">
    <source>
        <dbReference type="EnsemblPlants" id="OPUNC07G08640.1"/>
    </source>
</evidence>
<sequence>MRRLAASTHSLNNPPAMACLARPLPISPPSPLPSPSHAAAAACVRFRPRLFWSAAASSSTAGASPARESIELLGIPGVGPRNLRKLVDGGFRDIARLKQLYRDMVGSSDVKMVEFLQSSVGIIHRNHAESITSFVKESMEGELKEENKGSDMQLASDKRITFCVEGNISVGKSTFLQKIANETLELRDLVEIVPEPVSKWQDVGPDHFNVLGAFYAEPQRYAYTFQNYVFVTRLMQEKESSSGIKPLRLMERSIFSDRMVFVRAVHEANWMNGMELSIYDSWFDPVLSSLPGLVPDGFIYLRATPDTCHKRMMLRKRTEEGGVTLQYLRDLHEKHESWLLSSQHGNHRQFSISQLPCVEDHTLHPDIRDQIFYLEGNQMHSSIQRIPTLVLDCESSIDFRKDIEAKRKYALQVAEFFEFVKRMKEASSNGNINDGKSNNQQILLPCPGGSQNYLGCEGLERTKPDKNMHETMKVQSWLHVGLTKMPFAISHSAKSKHKPRSLTVDDNEAANHACLGEVEDVEPQLE</sequence>
<dbReference type="InterPro" id="IPR027417">
    <property type="entry name" value="P-loop_NTPase"/>
</dbReference>
<dbReference type="OMA" id="HEKHECW"/>
<dbReference type="EnsemblPlants" id="OPUNC07G08640.1">
    <property type="protein sequence ID" value="OPUNC07G08640.1"/>
    <property type="gene ID" value="OPUNC07G08640"/>
</dbReference>
<dbReference type="STRING" id="4537.A0A0E0LJ29"/>
<dbReference type="GO" id="GO:0019136">
    <property type="term" value="F:deoxynucleoside kinase activity"/>
    <property type="evidence" value="ECO:0007669"/>
    <property type="project" value="TreeGrafter"/>
</dbReference>
<dbReference type="SUPFAM" id="SSF52540">
    <property type="entry name" value="P-loop containing nucleoside triphosphate hydrolases"/>
    <property type="match status" value="1"/>
</dbReference>
<keyword evidence="3" id="KW-1185">Reference proteome</keyword>
<protein>
    <recommendedName>
        <fullName evidence="1">Deoxynucleoside kinase domain-containing protein</fullName>
    </recommendedName>
</protein>
<organism evidence="2">
    <name type="scientific">Oryza punctata</name>
    <name type="common">Red rice</name>
    <dbReference type="NCBI Taxonomy" id="4537"/>
    <lineage>
        <taxon>Eukaryota</taxon>
        <taxon>Viridiplantae</taxon>
        <taxon>Streptophyta</taxon>
        <taxon>Embryophyta</taxon>
        <taxon>Tracheophyta</taxon>
        <taxon>Spermatophyta</taxon>
        <taxon>Magnoliopsida</taxon>
        <taxon>Liliopsida</taxon>
        <taxon>Poales</taxon>
        <taxon>Poaceae</taxon>
        <taxon>BOP clade</taxon>
        <taxon>Oryzoideae</taxon>
        <taxon>Oryzeae</taxon>
        <taxon>Oryzinae</taxon>
        <taxon>Oryza</taxon>
    </lineage>
</organism>
<dbReference type="HOGENOM" id="CLU_530405_0_0_1"/>
<dbReference type="InterPro" id="IPR031314">
    <property type="entry name" value="DNK_dom"/>
</dbReference>
<reference evidence="2" key="2">
    <citation type="submission" date="2018-05" db="EMBL/GenBank/DDBJ databases">
        <title>OpunRS2 (Oryza punctata Reference Sequence Version 2).</title>
        <authorList>
            <person name="Zhang J."/>
            <person name="Kudrna D."/>
            <person name="Lee S."/>
            <person name="Talag J."/>
            <person name="Welchert J."/>
            <person name="Wing R.A."/>
        </authorList>
    </citation>
    <scope>NUCLEOTIDE SEQUENCE [LARGE SCALE GENOMIC DNA]</scope>
</reference>
<dbReference type="AlphaFoldDB" id="A0A0E0LJ29"/>
<evidence type="ECO:0000313" key="3">
    <source>
        <dbReference type="Proteomes" id="UP000026962"/>
    </source>
</evidence>
<dbReference type="InterPro" id="IPR050566">
    <property type="entry name" value="Deoxyribonucleoside_kinase"/>
</dbReference>
<proteinExistence type="predicted"/>
<dbReference type="CDD" id="cd01673">
    <property type="entry name" value="dNK"/>
    <property type="match status" value="1"/>
</dbReference>
<dbReference type="Gene3D" id="3.40.50.300">
    <property type="entry name" value="P-loop containing nucleotide triphosphate hydrolases"/>
    <property type="match status" value="1"/>
</dbReference>
<feature type="domain" description="Deoxynucleoside kinase" evidence="1">
    <location>
        <begin position="162"/>
        <end position="415"/>
    </location>
</feature>
<accession>A0A0E0LJ29</accession>
<dbReference type="PANTHER" id="PTHR10513">
    <property type="entry name" value="DEOXYNUCLEOSIDE KINASE"/>
    <property type="match status" value="1"/>
</dbReference>
<dbReference type="eggNOG" id="KOG4235">
    <property type="taxonomic scope" value="Eukaryota"/>
</dbReference>
<dbReference type="Proteomes" id="UP000026962">
    <property type="component" value="Chromosome 7"/>
</dbReference>
<dbReference type="Pfam" id="PF01712">
    <property type="entry name" value="dNK"/>
    <property type="match status" value="1"/>
</dbReference>
<dbReference type="PANTHER" id="PTHR10513:SF37">
    <property type="entry name" value="DEOXYNUCLEOSIDE KINASE DOMAIN-CONTAINING PROTEIN"/>
    <property type="match status" value="1"/>
</dbReference>
<name>A0A0E0LJ29_ORYPU</name>